<proteinExistence type="predicted"/>
<accession>A0A9D2ME44</accession>
<dbReference type="Gene3D" id="3.30.1330.80">
    <property type="entry name" value="Hypothetical protein, similar to alpha- acetolactate decarboxylase, domain 2"/>
    <property type="match status" value="1"/>
</dbReference>
<evidence type="ECO:0000259" key="1">
    <source>
        <dbReference type="PROSITE" id="PS51742"/>
    </source>
</evidence>
<comment type="caution">
    <text evidence="2">The sequence shown here is derived from an EMBL/GenBank/DDBJ whole genome shotgun (WGS) entry which is preliminary data.</text>
</comment>
<evidence type="ECO:0000313" key="3">
    <source>
        <dbReference type="Proteomes" id="UP000824211"/>
    </source>
</evidence>
<dbReference type="InterPro" id="IPR005175">
    <property type="entry name" value="PPC_dom"/>
</dbReference>
<protein>
    <submittedName>
        <fullName evidence="2">DNA-binding protein</fullName>
    </submittedName>
</protein>
<organism evidence="2 3">
    <name type="scientific">Candidatus Faecalibacterium faecipullorum</name>
    <dbReference type="NCBI Taxonomy" id="2838578"/>
    <lineage>
        <taxon>Bacteria</taxon>
        <taxon>Bacillati</taxon>
        <taxon>Bacillota</taxon>
        <taxon>Clostridia</taxon>
        <taxon>Eubacteriales</taxon>
        <taxon>Oscillospiraceae</taxon>
        <taxon>Faecalibacterium</taxon>
    </lineage>
</organism>
<dbReference type="PIRSF" id="PIRSF016702">
    <property type="entry name" value="DNA_bp_PD1"/>
    <property type="match status" value="1"/>
</dbReference>
<feature type="domain" description="PPC" evidence="1">
    <location>
        <begin position="4"/>
        <end position="141"/>
    </location>
</feature>
<keyword evidence="2" id="KW-0238">DNA-binding</keyword>
<reference evidence="2" key="2">
    <citation type="submission" date="2021-04" db="EMBL/GenBank/DDBJ databases">
        <authorList>
            <person name="Gilroy R."/>
        </authorList>
    </citation>
    <scope>NUCLEOTIDE SEQUENCE</scope>
    <source>
        <strain evidence="2">ChiHjej9B8-13557</strain>
    </source>
</reference>
<dbReference type="CDD" id="cd11378">
    <property type="entry name" value="DUF296"/>
    <property type="match status" value="1"/>
</dbReference>
<name>A0A9D2ME44_9FIRM</name>
<dbReference type="Proteomes" id="UP000824211">
    <property type="component" value="Unassembled WGS sequence"/>
</dbReference>
<sequence>MEYRKFDNTWFVRIDRGEEILASLAEVCRREGITLGTISGIGAVGEVTLGVFDRGQFAYQSETYTGDFEIASCSGTVTTMEGEPYFHLHMAAANPVKGLCCGGHLNRGVVSLTGEFVITALPGAVGRKYSPEVGLNLFEFAD</sequence>
<dbReference type="EMBL" id="DWXX01000033">
    <property type="protein sequence ID" value="HJB58376.1"/>
    <property type="molecule type" value="Genomic_DNA"/>
</dbReference>
<reference evidence="2" key="1">
    <citation type="journal article" date="2021" name="PeerJ">
        <title>Extensive microbial diversity within the chicken gut microbiome revealed by metagenomics and culture.</title>
        <authorList>
            <person name="Gilroy R."/>
            <person name="Ravi A."/>
            <person name="Getino M."/>
            <person name="Pursley I."/>
            <person name="Horton D.L."/>
            <person name="Alikhan N.F."/>
            <person name="Baker D."/>
            <person name="Gharbi K."/>
            <person name="Hall N."/>
            <person name="Watson M."/>
            <person name="Adriaenssens E.M."/>
            <person name="Foster-Nyarko E."/>
            <person name="Jarju S."/>
            <person name="Secka A."/>
            <person name="Antonio M."/>
            <person name="Oren A."/>
            <person name="Chaudhuri R.R."/>
            <person name="La Ragione R."/>
            <person name="Hildebrand F."/>
            <person name="Pallen M.J."/>
        </authorList>
    </citation>
    <scope>NUCLEOTIDE SEQUENCE</scope>
    <source>
        <strain evidence="2">ChiHjej9B8-13557</strain>
    </source>
</reference>
<dbReference type="GO" id="GO:0003677">
    <property type="term" value="F:DNA binding"/>
    <property type="evidence" value="ECO:0007669"/>
    <property type="project" value="UniProtKB-KW"/>
</dbReference>
<evidence type="ECO:0000313" key="2">
    <source>
        <dbReference type="EMBL" id="HJB58376.1"/>
    </source>
</evidence>
<gene>
    <name evidence="2" type="ORF">H9771_01735</name>
</gene>
<dbReference type="InterPro" id="IPR025707">
    <property type="entry name" value="DNA_bp_PD1"/>
</dbReference>
<dbReference type="SUPFAM" id="SSF117856">
    <property type="entry name" value="AF0104/ALDC/Ptd012-like"/>
    <property type="match status" value="1"/>
</dbReference>
<dbReference type="PANTHER" id="PTHR34988:SF1">
    <property type="entry name" value="DNA-BINDING PROTEIN"/>
    <property type="match status" value="1"/>
</dbReference>
<dbReference type="PROSITE" id="PS51742">
    <property type="entry name" value="PPC"/>
    <property type="match status" value="1"/>
</dbReference>
<dbReference type="Pfam" id="PF03479">
    <property type="entry name" value="PCC"/>
    <property type="match status" value="1"/>
</dbReference>
<dbReference type="PANTHER" id="PTHR34988">
    <property type="entry name" value="PROTEIN, PUTATIVE-RELATED"/>
    <property type="match status" value="1"/>
</dbReference>
<dbReference type="AlphaFoldDB" id="A0A9D2ME44"/>